<dbReference type="EMBL" id="CAACYJ010000035">
    <property type="protein sequence ID" value="VFB20184.1"/>
    <property type="molecule type" value="Genomic_DNA"/>
</dbReference>
<protein>
    <submittedName>
        <fullName evidence="1">Uncharacterized protein</fullName>
    </submittedName>
</protein>
<dbReference type="AlphaFoldDB" id="A0A449IL66"/>
<name>A0A449IL66_PSEFR</name>
<gene>
    <name evidence="1" type="ORF">NCTC10754_02797</name>
</gene>
<dbReference type="Proteomes" id="UP000330809">
    <property type="component" value="Unassembled WGS sequence"/>
</dbReference>
<accession>A0A449IL66</accession>
<evidence type="ECO:0000313" key="2">
    <source>
        <dbReference type="Proteomes" id="UP000330809"/>
    </source>
</evidence>
<reference evidence="1 2" key="1">
    <citation type="submission" date="2019-02" db="EMBL/GenBank/DDBJ databases">
        <authorList>
            <consortium name="Pathogen Informatics"/>
        </authorList>
    </citation>
    <scope>NUCLEOTIDE SEQUENCE [LARGE SCALE GENOMIC DNA]</scope>
    <source>
        <strain evidence="1 2">3012STDY7103891</strain>
    </source>
</reference>
<organism evidence="1 2">
    <name type="scientific">Pseudomonas fragi</name>
    <dbReference type="NCBI Taxonomy" id="296"/>
    <lineage>
        <taxon>Bacteria</taxon>
        <taxon>Pseudomonadati</taxon>
        <taxon>Pseudomonadota</taxon>
        <taxon>Gammaproteobacteria</taxon>
        <taxon>Pseudomonadales</taxon>
        <taxon>Pseudomonadaceae</taxon>
        <taxon>Pseudomonas</taxon>
    </lineage>
</organism>
<proteinExistence type="predicted"/>
<evidence type="ECO:0000313" key="1">
    <source>
        <dbReference type="EMBL" id="VFB20184.1"/>
    </source>
</evidence>
<sequence length="45" mass="4795">MPILTNSVRYIDIGGAVYVYVGDTGRKGRGWAGKEEETPSPGAII</sequence>